<proteinExistence type="predicted"/>
<protein>
    <submittedName>
        <fullName evidence="1">Uncharacterized protein</fullName>
    </submittedName>
</protein>
<dbReference type="InParanoid" id="Q0UQF5"/>
<organism evidence="1 2">
    <name type="scientific">Phaeosphaeria nodorum (strain SN15 / ATCC MYA-4574 / FGSC 10173)</name>
    <name type="common">Glume blotch fungus</name>
    <name type="synonym">Parastagonospora nodorum</name>
    <dbReference type="NCBI Taxonomy" id="321614"/>
    <lineage>
        <taxon>Eukaryota</taxon>
        <taxon>Fungi</taxon>
        <taxon>Dikarya</taxon>
        <taxon>Ascomycota</taxon>
        <taxon>Pezizomycotina</taxon>
        <taxon>Dothideomycetes</taxon>
        <taxon>Pleosporomycetidae</taxon>
        <taxon>Pleosporales</taxon>
        <taxon>Pleosporineae</taxon>
        <taxon>Phaeosphaeriaceae</taxon>
        <taxon>Parastagonospora</taxon>
    </lineage>
</organism>
<evidence type="ECO:0000313" key="1">
    <source>
        <dbReference type="EMBL" id="EAT87073.1"/>
    </source>
</evidence>
<dbReference type="EMBL" id="CH445332">
    <property type="protein sequence ID" value="EAT87073.1"/>
    <property type="molecule type" value="Genomic_DNA"/>
</dbReference>
<accession>Q0UQF5</accession>
<dbReference type="GeneID" id="5973274"/>
<dbReference type="RefSeq" id="XP_001796397.1">
    <property type="nucleotide sequence ID" value="XM_001796345.1"/>
</dbReference>
<dbReference type="HOGENOM" id="CLU_2794780_0_0_1"/>
<sequence length="68" mass="7615">MRQFVDECSATRCGPWRAITVSRPRLLRIAKHANLGDLNPAIGHLQRPEYHTEPGAGPYIAKPYDPGF</sequence>
<dbReference type="AlphaFoldDB" id="Q0UQF5"/>
<reference evidence="2" key="1">
    <citation type="journal article" date="2007" name="Plant Cell">
        <title>Dothideomycete-plant interactions illuminated by genome sequencing and EST analysis of the wheat pathogen Stagonospora nodorum.</title>
        <authorList>
            <person name="Hane J.K."/>
            <person name="Lowe R.G."/>
            <person name="Solomon P.S."/>
            <person name="Tan K.C."/>
            <person name="Schoch C.L."/>
            <person name="Spatafora J.W."/>
            <person name="Crous P.W."/>
            <person name="Kodira C."/>
            <person name="Birren B.W."/>
            <person name="Galagan J.E."/>
            <person name="Torriani S.F."/>
            <person name="McDonald B.A."/>
            <person name="Oliver R.P."/>
        </authorList>
    </citation>
    <scope>NUCLEOTIDE SEQUENCE [LARGE SCALE GENOMIC DNA]</scope>
    <source>
        <strain evidence="2">SN15 / ATCC MYA-4574 / FGSC 10173</strain>
    </source>
</reference>
<dbReference type="Proteomes" id="UP000001055">
    <property type="component" value="Unassembled WGS sequence"/>
</dbReference>
<dbReference type="KEGG" id="pno:SNOG_06009"/>
<name>Q0UQF5_PHANO</name>
<evidence type="ECO:0000313" key="2">
    <source>
        <dbReference type="Proteomes" id="UP000001055"/>
    </source>
</evidence>
<gene>
    <name evidence="1" type="ORF">SNOG_06009</name>
</gene>